<keyword evidence="2" id="KW-0472">Membrane</keyword>
<feature type="compositionally biased region" description="Basic and acidic residues" evidence="1">
    <location>
        <begin position="24"/>
        <end position="41"/>
    </location>
</feature>
<name>A0A1H6CQP6_9ACTN</name>
<keyword evidence="2" id="KW-1133">Transmembrane helix</keyword>
<accession>A0A1H6CQP6</accession>
<reference evidence="4" key="1">
    <citation type="submission" date="2016-10" db="EMBL/GenBank/DDBJ databases">
        <authorList>
            <person name="Varghese N."/>
            <person name="Submissions S."/>
        </authorList>
    </citation>
    <scope>NUCLEOTIDE SEQUENCE [LARGE SCALE GENOMIC DNA]</scope>
    <source>
        <strain evidence="4">DSM 43163</strain>
    </source>
</reference>
<protein>
    <submittedName>
        <fullName evidence="3">MYXO-CTERM domain-containing protein</fullName>
    </submittedName>
</protein>
<dbReference type="RefSeq" id="WP_103940016.1">
    <property type="nucleotide sequence ID" value="NZ_FNVO01000011.1"/>
</dbReference>
<feature type="compositionally biased region" description="Basic and acidic residues" evidence="1">
    <location>
        <begin position="94"/>
        <end position="116"/>
    </location>
</feature>
<feature type="region of interest" description="Disordered" evidence="1">
    <location>
        <begin position="55"/>
        <end position="125"/>
    </location>
</feature>
<feature type="region of interest" description="Disordered" evidence="1">
    <location>
        <begin position="1"/>
        <end position="41"/>
    </location>
</feature>
<dbReference type="Proteomes" id="UP000236723">
    <property type="component" value="Unassembled WGS sequence"/>
</dbReference>
<keyword evidence="2" id="KW-0812">Transmembrane</keyword>
<sequence length="236" mass="24824">MATSESRPTAARSQQNGSAGAHQAEAKDGAQELRTDIERTRAELGETVEALASKADVKTRAKDKAGQFKENITAQAQHGIETVRDRTAPAAQKAQEKTRELAAKARETSSSEEVRAKAAPGGAAAAAGTGAAAVAVWLWRRRRARRTTRWQAAMQTAQQAGVQVRDQLRSGAAGISSASGDLMNAQVPAKVAAQARTAMSSPTTRPRVQGAAAAALVLLAAGRIRRRRARKAAMPK</sequence>
<dbReference type="Pfam" id="PF12277">
    <property type="entry name" value="DUF3618"/>
    <property type="match status" value="1"/>
</dbReference>
<feature type="compositionally biased region" description="Polar residues" evidence="1">
    <location>
        <begin position="1"/>
        <end position="18"/>
    </location>
</feature>
<dbReference type="SUPFAM" id="SSF58113">
    <property type="entry name" value="Apolipoprotein A-I"/>
    <property type="match status" value="1"/>
</dbReference>
<dbReference type="OrthoDB" id="3390335at2"/>
<evidence type="ECO:0000313" key="4">
    <source>
        <dbReference type="Proteomes" id="UP000236723"/>
    </source>
</evidence>
<dbReference type="InterPro" id="IPR022062">
    <property type="entry name" value="DUF3618"/>
</dbReference>
<dbReference type="AlphaFoldDB" id="A0A1H6CQP6"/>
<feature type="compositionally biased region" description="Basic and acidic residues" evidence="1">
    <location>
        <begin position="55"/>
        <end position="67"/>
    </location>
</feature>
<gene>
    <name evidence="3" type="ORF">SAMN04489712_11121</name>
</gene>
<evidence type="ECO:0000256" key="2">
    <source>
        <dbReference type="SAM" id="Phobius"/>
    </source>
</evidence>
<dbReference type="EMBL" id="FNVO01000011">
    <property type="protein sequence ID" value="SEG75339.1"/>
    <property type="molecule type" value="Genomic_DNA"/>
</dbReference>
<organism evidence="3 4">
    <name type="scientific">Thermomonospora echinospora</name>
    <dbReference type="NCBI Taxonomy" id="1992"/>
    <lineage>
        <taxon>Bacteria</taxon>
        <taxon>Bacillati</taxon>
        <taxon>Actinomycetota</taxon>
        <taxon>Actinomycetes</taxon>
        <taxon>Streptosporangiales</taxon>
        <taxon>Thermomonosporaceae</taxon>
        <taxon>Thermomonospora</taxon>
    </lineage>
</organism>
<evidence type="ECO:0000313" key="3">
    <source>
        <dbReference type="EMBL" id="SEG75339.1"/>
    </source>
</evidence>
<evidence type="ECO:0000256" key="1">
    <source>
        <dbReference type="SAM" id="MobiDB-lite"/>
    </source>
</evidence>
<proteinExistence type="predicted"/>
<feature type="transmembrane region" description="Helical" evidence="2">
    <location>
        <begin position="118"/>
        <end position="139"/>
    </location>
</feature>
<keyword evidence="4" id="KW-1185">Reference proteome</keyword>